<dbReference type="Gene3D" id="3.30.1050.10">
    <property type="entry name" value="SCP2 sterol-binding domain"/>
    <property type="match status" value="1"/>
</dbReference>
<dbReference type="InterPro" id="IPR041380">
    <property type="entry name" value="Acetyltransf_17"/>
</dbReference>
<feature type="domain" description="N-acetyltransferase" evidence="1">
    <location>
        <begin position="3"/>
        <end position="144"/>
    </location>
</feature>
<dbReference type="Proteomes" id="UP000515679">
    <property type="component" value="Chromosome"/>
</dbReference>
<dbReference type="InterPro" id="IPR025559">
    <property type="entry name" value="Eis_dom"/>
</dbReference>
<dbReference type="PROSITE" id="PS51186">
    <property type="entry name" value="GNAT"/>
    <property type="match status" value="1"/>
</dbReference>
<sequence length="400" mass="45460">MVTEIRQLRAEDYEERMALSQFAFQLRLSPEELESRRGLFRPEQDWGAFDEQGELLSALSIIPFETWIQGRKLAMGGIAGVATWPDARRRGCVSQLLVRSLETMRTNGQTISMLHPFSFPFYHKYGYEMTVERKKYTIETKKLPARTVTPGQVKRMPKPDIEVLDGIYSIFASRYSGTIIRTRDWWENKILSKNGTVAVYYNESNVPEGYVFYQIADRIMTIHDWVSANEVSRRALWTYVGNHDSMINEVTMIAPADDPLPFLLPEPRIKQELLPYFMSRIVDAEAFAGLYPWAHGVDGEAVTLVLSDEHAPWNNGAFRLSWSAEGQGRLERLNGQSESAAREPASGAVLCDIQALTAMLAGNRSPLLLEEVGRISGSRTNLELLASRIPQRTTHLMDFF</sequence>
<protein>
    <submittedName>
        <fullName evidence="2">GNAT family N-acetyltransferase</fullName>
    </submittedName>
</protein>
<dbReference type="InterPro" id="IPR051554">
    <property type="entry name" value="Acetyltransferase_Eis"/>
</dbReference>
<dbReference type="Pfam" id="PF13530">
    <property type="entry name" value="SCP2_2"/>
    <property type="match status" value="1"/>
</dbReference>
<evidence type="ECO:0000313" key="2">
    <source>
        <dbReference type="EMBL" id="QMV42623.1"/>
    </source>
</evidence>
<evidence type="ECO:0000259" key="1">
    <source>
        <dbReference type="PROSITE" id="PS51186"/>
    </source>
</evidence>
<organism evidence="2 3">
    <name type="scientific">Cohnella cholangitidis</name>
    <dbReference type="NCBI Taxonomy" id="2598458"/>
    <lineage>
        <taxon>Bacteria</taxon>
        <taxon>Bacillati</taxon>
        <taxon>Bacillota</taxon>
        <taxon>Bacilli</taxon>
        <taxon>Bacillales</taxon>
        <taxon>Paenibacillaceae</taxon>
        <taxon>Cohnella</taxon>
    </lineage>
</organism>
<proteinExistence type="predicted"/>
<dbReference type="SUPFAM" id="SSF55718">
    <property type="entry name" value="SCP-like"/>
    <property type="match status" value="1"/>
</dbReference>
<dbReference type="InterPro" id="IPR016181">
    <property type="entry name" value="Acyl_CoA_acyltransferase"/>
</dbReference>
<reference evidence="2 3" key="1">
    <citation type="submission" date="2019-07" db="EMBL/GenBank/DDBJ databases">
        <authorList>
            <person name="Kim J.K."/>
            <person name="Cheong H.-M."/>
            <person name="Choi Y."/>
            <person name="Hwang K.J."/>
            <person name="Lee S."/>
            <person name="Choi C."/>
        </authorList>
    </citation>
    <scope>NUCLEOTIDE SEQUENCE [LARGE SCALE GENOMIC DNA]</scope>
    <source>
        <strain evidence="2 3">KS 22</strain>
    </source>
</reference>
<keyword evidence="2" id="KW-0808">Transferase</keyword>
<name>A0A7G5C089_9BACL</name>
<dbReference type="GO" id="GO:0030649">
    <property type="term" value="P:aminoglycoside antibiotic catabolic process"/>
    <property type="evidence" value="ECO:0007669"/>
    <property type="project" value="TreeGrafter"/>
</dbReference>
<dbReference type="EMBL" id="CP041969">
    <property type="protein sequence ID" value="QMV42623.1"/>
    <property type="molecule type" value="Genomic_DNA"/>
</dbReference>
<dbReference type="InterPro" id="IPR000182">
    <property type="entry name" value="GNAT_dom"/>
</dbReference>
<dbReference type="Pfam" id="PF13527">
    <property type="entry name" value="Acetyltransf_9"/>
    <property type="match status" value="1"/>
</dbReference>
<dbReference type="SUPFAM" id="SSF55729">
    <property type="entry name" value="Acyl-CoA N-acyltransferases (Nat)"/>
    <property type="match status" value="1"/>
</dbReference>
<gene>
    <name evidence="2" type="ORF">FPL14_16580</name>
</gene>
<dbReference type="KEGG" id="cchl:FPL14_16580"/>
<dbReference type="AlphaFoldDB" id="A0A7G5C089"/>
<dbReference type="RefSeq" id="WP_182298805.1">
    <property type="nucleotide sequence ID" value="NZ_CP041969.1"/>
</dbReference>
<dbReference type="Gene3D" id="3.40.630.30">
    <property type="match status" value="2"/>
</dbReference>
<dbReference type="PANTHER" id="PTHR37817:SF1">
    <property type="entry name" value="N-ACETYLTRANSFERASE EIS"/>
    <property type="match status" value="1"/>
</dbReference>
<accession>A0A7G5C089</accession>
<keyword evidence="3" id="KW-1185">Reference proteome</keyword>
<evidence type="ECO:0000313" key="3">
    <source>
        <dbReference type="Proteomes" id="UP000515679"/>
    </source>
</evidence>
<dbReference type="InterPro" id="IPR036527">
    <property type="entry name" value="SCP2_sterol-bd_dom_sf"/>
</dbReference>
<dbReference type="Pfam" id="PF17668">
    <property type="entry name" value="Acetyltransf_17"/>
    <property type="match status" value="1"/>
</dbReference>
<dbReference type="PANTHER" id="PTHR37817">
    <property type="entry name" value="N-ACETYLTRANSFERASE EIS"/>
    <property type="match status" value="1"/>
</dbReference>
<dbReference type="GO" id="GO:0034069">
    <property type="term" value="F:aminoglycoside N-acetyltransferase activity"/>
    <property type="evidence" value="ECO:0007669"/>
    <property type="project" value="TreeGrafter"/>
</dbReference>